<keyword evidence="11" id="KW-1185">Reference proteome</keyword>
<dbReference type="PRINTS" id="PR02107">
    <property type="entry name" value="INOS145TPRIP"/>
</dbReference>
<dbReference type="PANTHER" id="PTHR10656:SF8">
    <property type="entry name" value="INOSITOL 1,4,5-TRISPHOSPHATE RECEPTOR-INTERACTING PROTEIN"/>
    <property type="match status" value="1"/>
</dbReference>
<evidence type="ECO:0000313" key="11">
    <source>
        <dbReference type="Proteomes" id="UP000677803"/>
    </source>
</evidence>
<keyword evidence="7" id="KW-0325">Glycoprotein</keyword>
<protein>
    <recommendedName>
        <fullName evidence="4">Inositol 1,4,5-trisphosphate receptor-interacting protein</fullName>
    </recommendedName>
</protein>
<comment type="subcellular location">
    <subcellularLocation>
        <location evidence="2">Cell membrane</location>
        <topology evidence="2">Single-pass type I membrane protein</topology>
    </subcellularLocation>
    <subcellularLocation>
        <location evidence="3">Nucleus outer membrane</location>
        <topology evidence="3">Single-pass type I membrane protein</topology>
    </subcellularLocation>
</comment>
<evidence type="ECO:0000256" key="8">
    <source>
        <dbReference type="ARBA" id="ARBA00023242"/>
    </source>
</evidence>
<dbReference type="OrthoDB" id="9923553at2759"/>
<comment type="function">
    <text evidence="1">Enhances Ca(2+)-mediated inhibition of inositol 1,4,5-triphosphate receptor (ITPR) Ca(2+) release.</text>
</comment>
<sequence>MCPRDDPEVEEWDDILAVTLEKHEERLRRGEEKLHQGMAPVQEKMSQSDKAFEEDTNHLPVDQKRPGPDVFREDEMSDRNATVSEQNSAEHESPEGRFIDNAGPSQQERHNEPQPAMKTSQITHEQRGEDILTDSFSKVFTPQGEHTMPKKEELSPEERETLFSHVHTNRETETSKNAIAEWEKDYLWYIWNTFSIFSMIRFFWKYLIKNSQEKRDLKAFPGDSVADEVSLPDAHTLHHFHAKCVKVLKEKKLREDVFLEGFANDLLEAMRNICDKDGGMVIKDFQMVNPCDIVVDFTPPEPYEFQSLLWNNQVSDPLLDTHVCGQLKLVECKKIQNGCHCQSSEANDDMVCLLHTENETVKTKKVDVNNGLLCSKSTSLLSKTQVTRWFNRTLKQAWALISHKYEFELGIRYVEAPGALVIRFRSGKKINFSMNPVVKFNTDAHFFITPWSSKDLDTFWTLSLTTYEDRFFQHLSKRLPKDSCHNQTLEIACFLHKRQTILSGSTALKDFHFRAALMHLLLLTNKPAAWGPDQVTLRLRDLLTFMQKSLEKKVLNHVLIGNPLTEVIGLPTEFSRAKPVNLFHPLVVHDCIYKNAVMHFEEMRRNAHMLIDEYVAQN</sequence>
<dbReference type="GO" id="GO:0005640">
    <property type="term" value="C:nuclear outer membrane"/>
    <property type="evidence" value="ECO:0007669"/>
    <property type="project" value="UniProtKB-SubCell"/>
</dbReference>
<dbReference type="InterPro" id="IPR024810">
    <property type="entry name" value="MAB21L/cGLR"/>
</dbReference>
<evidence type="ECO:0000256" key="1">
    <source>
        <dbReference type="ARBA" id="ARBA00003856"/>
    </source>
</evidence>
<feature type="compositionally biased region" description="Basic and acidic residues" evidence="9">
    <location>
        <begin position="46"/>
        <end position="78"/>
    </location>
</feature>
<evidence type="ECO:0000256" key="5">
    <source>
        <dbReference type="ARBA" id="ARBA00022475"/>
    </source>
</evidence>
<feature type="compositionally biased region" description="Basic and acidic residues" evidence="9">
    <location>
        <begin position="88"/>
        <end position="98"/>
    </location>
</feature>
<evidence type="ECO:0000256" key="7">
    <source>
        <dbReference type="ARBA" id="ARBA00023180"/>
    </source>
</evidence>
<organism evidence="10 11">
    <name type="scientific">Menidia menidia</name>
    <name type="common">Atlantic silverside</name>
    <dbReference type="NCBI Taxonomy" id="238744"/>
    <lineage>
        <taxon>Eukaryota</taxon>
        <taxon>Metazoa</taxon>
        <taxon>Chordata</taxon>
        <taxon>Craniata</taxon>
        <taxon>Vertebrata</taxon>
        <taxon>Euteleostomi</taxon>
        <taxon>Actinopterygii</taxon>
        <taxon>Neopterygii</taxon>
        <taxon>Teleostei</taxon>
        <taxon>Neoteleostei</taxon>
        <taxon>Acanthomorphata</taxon>
        <taxon>Ovalentaria</taxon>
        <taxon>Atherinomorphae</taxon>
        <taxon>Atheriniformes</taxon>
        <taxon>Atherinopsidae</taxon>
        <taxon>Menidiinae</taxon>
        <taxon>Menidia</taxon>
    </lineage>
</organism>
<keyword evidence="8" id="KW-0539">Nucleus</keyword>
<feature type="compositionally biased region" description="Basic and acidic residues" evidence="9">
    <location>
        <begin position="24"/>
        <end position="35"/>
    </location>
</feature>
<evidence type="ECO:0000256" key="6">
    <source>
        <dbReference type="ARBA" id="ARBA00023054"/>
    </source>
</evidence>
<evidence type="ECO:0000256" key="4">
    <source>
        <dbReference type="ARBA" id="ARBA00019443"/>
    </source>
</evidence>
<keyword evidence="6" id="KW-0175">Coiled coil</keyword>
<evidence type="ECO:0000256" key="3">
    <source>
        <dbReference type="ARBA" id="ARBA00004494"/>
    </source>
</evidence>
<comment type="caution">
    <text evidence="10">The sequence shown here is derived from an EMBL/GenBank/DDBJ whole genome shotgun (WGS) entry which is preliminary data.</text>
</comment>
<keyword evidence="5" id="KW-1003">Cell membrane</keyword>
<name>A0A8S4BCQ7_9TELE</name>
<dbReference type="SMART" id="SM01265">
    <property type="entry name" value="Mab-21"/>
    <property type="match status" value="1"/>
</dbReference>
<dbReference type="AlphaFoldDB" id="A0A8S4BCQ7"/>
<feature type="region of interest" description="Disordered" evidence="9">
    <location>
        <begin position="24"/>
        <end position="126"/>
    </location>
</feature>
<evidence type="ECO:0000256" key="2">
    <source>
        <dbReference type="ARBA" id="ARBA00004251"/>
    </source>
</evidence>
<dbReference type="PANTHER" id="PTHR10656">
    <property type="entry name" value="CELL FATE DETERMINING PROTEIN MAB21-RELATED"/>
    <property type="match status" value="1"/>
</dbReference>
<dbReference type="EMBL" id="CAJRST010013335">
    <property type="protein sequence ID" value="CAG5928992.1"/>
    <property type="molecule type" value="Genomic_DNA"/>
</dbReference>
<evidence type="ECO:0000256" key="9">
    <source>
        <dbReference type="SAM" id="MobiDB-lite"/>
    </source>
</evidence>
<dbReference type="InterPro" id="IPR026250">
    <property type="entry name" value="ITPRIP-like"/>
</dbReference>
<proteinExistence type="predicted"/>
<accession>A0A8S4BCQ7</accession>
<reference evidence="10" key="1">
    <citation type="submission" date="2021-05" db="EMBL/GenBank/DDBJ databases">
        <authorList>
            <person name="Tigano A."/>
        </authorList>
    </citation>
    <scope>NUCLEOTIDE SEQUENCE</scope>
</reference>
<dbReference type="Proteomes" id="UP000677803">
    <property type="component" value="Unassembled WGS sequence"/>
</dbReference>
<dbReference type="GO" id="GO:0005886">
    <property type="term" value="C:plasma membrane"/>
    <property type="evidence" value="ECO:0007669"/>
    <property type="project" value="UniProtKB-SubCell"/>
</dbReference>
<evidence type="ECO:0000313" key="10">
    <source>
        <dbReference type="EMBL" id="CAG5928992.1"/>
    </source>
</evidence>
<gene>
    <name evidence="10" type="ORF">MMEN_LOCUS12627</name>
</gene>
<dbReference type="Gene3D" id="1.10.1410.40">
    <property type="match status" value="1"/>
</dbReference>
<keyword evidence="5" id="KW-0472">Membrane</keyword>